<organism evidence="2 3">
    <name type="scientific">Abyssobacteria bacterium (strain SURF_5)</name>
    <dbReference type="NCBI Taxonomy" id="2093360"/>
    <lineage>
        <taxon>Bacteria</taxon>
        <taxon>Pseudomonadati</taxon>
        <taxon>Candidatus Hydrogenedentota</taxon>
        <taxon>Candidatus Abyssobacteria</taxon>
    </lineage>
</organism>
<keyword evidence="1" id="KW-0812">Transmembrane</keyword>
<feature type="transmembrane region" description="Helical" evidence="1">
    <location>
        <begin position="98"/>
        <end position="120"/>
    </location>
</feature>
<dbReference type="EMBL" id="QZKU01000009">
    <property type="protein sequence ID" value="RJP26333.1"/>
    <property type="molecule type" value="Genomic_DNA"/>
</dbReference>
<feature type="non-terminal residue" evidence="2">
    <location>
        <position position="1"/>
    </location>
</feature>
<evidence type="ECO:0000313" key="3">
    <source>
        <dbReference type="Proteomes" id="UP000265882"/>
    </source>
</evidence>
<dbReference type="Proteomes" id="UP000265882">
    <property type="component" value="Unassembled WGS sequence"/>
</dbReference>
<name>A0A3A4P0U7_ABYX5</name>
<keyword evidence="1" id="KW-0472">Membrane</keyword>
<feature type="transmembrane region" description="Helical" evidence="1">
    <location>
        <begin position="31"/>
        <end position="52"/>
    </location>
</feature>
<evidence type="ECO:0000313" key="2">
    <source>
        <dbReference type="EMBL" id="RJP26333.1"/>
    </source>
</evidence>
<comment type="caution">
    <text evidence="2">The sequence shown here is derived from an EMBL/GenBank/DDBJ whole genome shotgun (WGS) entry which is preliminary data.</text>
</comment>
<feature type="transmembrane region" description="Helical" evidence="1">
    <location>
        <begin position="64"/>
        <end position="86"/>
    </location>
</feature>
<evidence type="ECO:0008006" key="4">
    <source>
        <dbReference type="Google" id="ProtNLM"/>
    </source>
</evidence>
<dbReference type="AlphaFoldDB" id="A0A3A4P0U7"/>
<protein>
    <recommendedName>
        <fullName evidence="4">DUF5673 domain-containing protein</fullName>
    </recommendedName>
</protein>
<reference evidence="2 3" key="1">
    <citation type="journal article" date="2017" name="ISME J.">
        <title>Energy and carbon metabolisms in a deep terrestrial subsurface fluid microbial community.</title>
        <authorList>
            <person name="Momper L."/>
            <person name="Jungbluth S.P."/>
            <person name="Lee M.D."/>
            <person name="Amend J.P."/>
        </authorList>
    </citation>
    <scope>NUCLEOTIDE SEQUENCE [LARGE SCALE GENOMIC DNA]</scope>
    <source>
        <strain evidence="2">SURF_5</strain>
    </source>
</reference>
<gene>
    <name evidence="2" type="ORF">C4520_00670</name>
</gene>
<keyword evidence="1" id="KW-1133">Transmembrane helix</keyword>
<accession>A0A3A4P0U7</accession>
<sequence length="186" mass="21419">TFPQRLLLLIRFAPLKTKTKEKSILQKFLDITLITIAIILMLFCLCLIIIGCYKTSIVRRNSELILPVRITIKILAPIIGVLAILILKNLPFSVPFPFLLLLILIDISSILIFLCSDIIVTNDGIYMSLMLKSLSWDRIKEITNHPSYLAITGHRKRDTKQYIKFIWNIRDEDVAALQSLFFKKMS</sequence>
<proteinExistence type="predicted"/>
<evidence type="ECO:0000256" key="1">
    <source>
        <dbReference type="SAM" id="Phobius"/>
    </source>
</evidence>